<dbReference type="AlphaFoldDB" id="A0AAP0DZG6"/>
<proteinExistence type="predicted"/>
<feature type="compositionally biased region" description="Basic and acidic residues" evidence="1">
    <location>
        <begin position="15"/>
        <end position="28"/>
    </location>
</feature>
<evidence type="ECO:0000256" key="1">
    <source>
        <dbReference type="SAM" id="MobiDB-lite"/>
    </source>
</evidence>
<accession>A0AAP0DZG6</accession>
<name>A0AAP0DZG6_9MAGN</name>
<protein>
    <submittedName>
        <fullName evidence="2">Uncharacterized protein</fullName>
    </submittedName>
</protein>
<dbReference type="Proteomes" id="UP001419268">
    <property type="component" value="Unassembled WGS sequence"/>
</dbReference>
<reference evidence="2 3" key="1">
    <citation type="submission" date="2024-01" db="EMBL/GenBank/DDBJ databases">
        <title>Genome assemblies of Stephania.</title>
        <authorList>
            <person name="Yang L."/>
        </authorList>
    </citation>
    <scope>NUCLEOTIDE SEQUENCE [LARGE SCALE GENOMIC DNA]</scope>
    <source>
        <strain evidence="2">JXDWG</strain>
        <tissue evidence="2">Leaf</tissue>
    </source>
</reference>
<feature type="compositionally biased region" description="Low complexity" evidence="1">
    <location>
        <begin position="88"/>
        <end position="107"/>
    </location>
</feature>
<keyword evidence="3" id="KW-1185">Reference proteome</keyword>
<feature type="region of interest" description="Disordered" evidence="1">
    <location>
        <begin position="1"/>
        <end position="161"/>
    </location>
</feature>
<dbReference type="EMBL" id="JBBNAG010000013">
    <property type="protein sequence ID" value="KAK9083899.1"/>
    <property type="molecule type" value="Genomic_DNA"/>
</dbReference>
<organism evidence="2 3">
    <name type="scientific">Stephania cephalantha</name>
    <dbReference type="NCBI Taxonomy" id="152367"/>
    <lineage>
        <taxon>Eukaryota</taxon>
        <taxon>Viridiplantae</taxon>
        <taxon>Streptophyta</taxon>
        <taxon>Embryophyta</taxon>
        <taxon>Tracheophyta</taxon>
        <taxon>Spermatophyta</taxon>
        <taxon>Magnoliopsida</taxon>
        <taxon>Ranunculales</taxon>
        <taxon>Menispermaceae</taxon>
        <taxon>Menispermoideae</taxon>
        <taxon>Cissampelideae</taxon>
        <taxon>Stephania</taxon>
    </lineage>
</organism>
<evidence type="ECO:0000313" key="2">
    <source>
        <dbReference type="EMBL" id="KAK9083899.1"/>
    </source>
</evidence>
<comment type="caution">
    <text evidence="2">The sequence shown here is derived from an EMBL/GenBank/DDBJ whole genome shotgun (WGS) entry which is preliminary data.</text>
</comment>
<sequence>MAAIAKGIGGGGDRAGFKEHGGQQEPKEAGAAQDSSVRSGPAAIGSGGRQRPDNGIQQANDCRRTIDAECPAMADESSGQQQREARPSSASGDAAASHDAQQQQQRSNKQEAGSARETQRGETANGRPARDDNAGNGDDAARARRWQERRQASVARRWSGSGAMTTVARLRRRRGEQRDGVVGPIAPRRGVRIDERRRRDGGPNGLRLKRDSKGEIRGIELYITIGRDFTLPSLARYGSDLSSSLARGGPIRKLN</sequence>
<gene>
    <name evidence="2" type="ORF">Scep_030370</name>
</gene>
<feature type="compositionally biased region" description="Basic and acidic residues" evidence="1">
    <location>
        <begin position="128"/>
        <end position="151"/>
    </location>
</feature>
<evidence type="ECO:0000313" key="3">
    <source>
        <dbReference type="Proteomes" id="UP001419268"/>
    </source>
</evidence>